<dbReference type="HOGENOM" id="CLU_2344374_0_0_3"/>
<reference evidence="1 2" key="1">
    <citation type="journal article" date="2003" name="Nature">
        <title>Genome divergence in two Prochlorococcus ecotypes reflects oceanic niche differentiation.</title>
        <authorList>
            <person name="Rocap G."/>
            <person name="Larimer F.W."/>
            <person name="Lamerdin J.E."/>
            <person name="Malfatti S."/>
            <person name="Chain P."/>
            <person name="Ahlgren N.A."/>
            <person name="Arellano A."/>
            <person name="Coleman M."/>
            <person name="Hauser L."/>
            <person name="Hess W.R."/>
            <person name="Johnson Z.I."/>
            <person name="Land M.L."/>
            <person name="Lindell D."/>
            <person name="Post A.F."/>
            <person name="Regala W."/>
            <person name="Shah M."/>
            <person name="Shaw S.L."/>
            <person name="Steglich C."/>
            <person name="Sullivan M.B."/>
            <person name="Ting C.S."/>
            <person name="Tolonen A."/>
            <person name="Webb E.A."/>
            <person name="Zinser E.R."/>
            <person name="Chisholm S.W."/>
        </authorList>
    </citation>
    <scope>NUCLEOTIDE SEQUENCE [LARGE SCALE GENOMIC DNA]</scope>
    <source>
        <strain evidence="2">CCMP1986 / NIES-2087 / MED4</strain>
    </source>
</reference>
<evidence type="ECO:0000313" key="1">
    <source>
        <dbReference type="EMBL" id="CAE19596.1"/>
    </source>
</evidence>
<evidence type="ECO:0000313" key="2">
    <source>
        <dbReference type="Proteomes" id="UP000001026"/>
    </source>
</evidence>
<accession>Q7TU70</accession>
<dbReference type="Proteomes" id="UP000001026">
    <property type="component" value="Chromosome"/>
</dbReference>
<dbReference type="AlphaFoldDB" id="Q7TU70"/>
<organism evidence="1 2">
    <name type="scientific">Prochlorococcus marinus subsp. pastoris (strain CCMP1986 / NIES-2087 / MED4)</name>
    <dbReference type="NCBI Taxonomy" id="59919"/>
    <lineage>
        <taxon>Bacteria</taxon>
        <taxon>Bacillati</taxon>
        <taxon>Cyanobacteriota</taxon>
        <taxon>Cyanophyceae</taxon>
        <taxon>Synechococcales</taxon>
        <taxon>Prochlorococcaceae</taxon>
        <taxon>Prochlorococcus</taxon>
    </lineage>
</organism>
<dbReference type="KEGG" id="pmm:PMM1137"/>
<protein>
    <submittedName>
        <fullName evidence="1">Possible Cytochrome b(C-terminal)/b6/petD</fullName>
    </submittedName>
</protein>
<name>Q7TU70_PROMP</name>
<proteinExistence type="predicted"/>
<gene>
    <name evidence="1" type="ordered locus">PMM1137</name>
</gene>
<dbReference type="STRING" id="59919.PMM1137"/>
<sequence length="98" mass="11809">MFKLFIASLVFLILLLLVFAFIFNQKNRSYKKKLSKSFLYQPDNLKEELNPDINTINWDLHKNRLKRFGRSQYKGLTFFINEQGKIYYLTKEGNKVYC</sequence>
<dbReference type="EMBL" id="BX548174">
    <property type="protein sequence ID" value="CAE19596.1"/>
    <property type="molecule type" value="Genomic_DNA"/>
</dbReference>